<dbReference type="AlphaFoldDB" id="A0A8H9MVC4"/>
<sequence>MYIVDKAQNTTNRLCKAILEQHNTDPENLTSIDFVANGEVIKTLNIGEDNSIPELGTVSLEQSISFVARLAVISEIFNKELASNMDMNQDDLYEILGVFNRQLQGAAHTIAKDAVVHGGSISLVLGDTTFKTQFQSDLILERWEQAAAFLVNGTACSDFVICSSDETNALTEFYTYGPRGRNGEWDLNEDDLENATVENVDTVVIDYHGNHLEITALYKPSDLIMKFDD</sequence>
<organism evidence="1">
    <name type="scientific">Vibrio vulnificus</name>
    <dbReference type="NCBI Taxonomy" id="672"/>
    <lineage>
        <taxon>Bacteria</taxon>
        <taxon>Pseudomonadati</taxon>
        <taxon>Pseudomonadota</taxon>
        <taxon>Gammaproteobacteria</taxon>
        <taxon>Vibrionales</taxon>
        <taxon>Vibrionaceae</taxon>
        <taxon>Vibrio</taxon>
    </lineage>
</organism>
<evidence type="ECO:0000313" key="1">
    <source>
        <dbReference type="EMBL" id="HAS8538242.1"/>
    </source>
</evidence>
<name>A0A8H9MVC4_VIBVL</name>
<protein>
    <submittedName>
        <fullName evidence="1">Uncharacterized protein</fullName>
    </submittedName>
</protein>
<proteinExistence type="predicted"/>
<comment type="caution">
    <text evidence="1">The sequence shown here is derived from an EMBL/GenBank/DDBJ whole genome shotgun (WGS) entry which is preliminary data.</text>
</comment>
<accession>A0A8H9MVC4</accession>
<reference evidence="1" key="2">
    <citation type="submission" date="2019-01" db="EMBL/GenBank/DDBJ databases">
        <authorList>
            <consortium name="NCBI Pathogen Detection Project"/>
        </authorList>
    </citation>
    <scope>NUCLEOTIDE SEQUENCE</scope>
    <source>
        <strain evidence="1">BCW_3452</strain>
    </source>
</reference>
<reference evidence="1" key="1">
    <citation type="journal article" date="2018" name="Genome Biol.">
        <title>SKESA: strategic k-mer extension for scrupulous assemblies.</title>
        <authorList>
            <person name="Souvorov A."/>
            <person name="Agarwala R."/>
            <person name="Lipman D.J."/>
        </authorList>
    </citation>
    <scope>NUCLEOTIDE SEQUENCE</scope>
    <source>
        <strain evidence="1">BCW_3452</strain>
    </source>
</reference>
<dbReference type="EMBL" id="DACRBY010000001">
    <property type="protein sequence ID" value="HAS8538242.1"/>
    <property type="molecule type" value="Genomic_DNA"/>
</dbReference>
<gene>
    <name evidence="1" type="ORF">I7730_00315</name>
</gene>
<dbReference type="Proteomes" id="UP000863257">
    <property type="component" value="Unassembled WGS sequence"/>
</dbReference>